<organism evidence="1 2">
    <name type="scientific">Podarcis muralis</name>
    <name type="common">Wall lizard</name>
    <name type="synonym">Lacerta muralis</name>
    <dbReference type="NCBI Taxonomy" id="64176"/>
    <lineage>
        <taxon>Eukaryota</taxon>
        <taxon>Metazoa</taxon>
        <taxon>Chordata</taxon>
        <taxon>Craniata</taxon>
        <taxon>Vertebrata</taxon>
        <taxon>Euteleostomi</taxon>
        <taxon>Lepidosauria</taxon>
        <taxon>Squamata</taxon>
        <taxon>Bifurcata</taxon>
        <taxon>Unidentata</taxon>
        <taxon>Episquamata</taxon>
        <taxon>Laterata</taxon>
        <taxon>Lacertibaenia</taxon>
        <taxon>Lacertidae</taxon>
        <taxon>Podarcis</taxon>
    </lineage>
</organism>
<reference evidence="1" key="3">
    <citation type="submission" date="2025-09" db="UniProtKB">
        <authorList>
            <consortium name="Ensembl"/>
        </authorList>
    </citation>
    <scope>IDENTIFICATION</scope>
</reference>
<dbReference type="AlphaFoldDB" id="A0A670KHB7"/>
<dbReference type="Ensembl" id="ENSPMRT00000038943.1">
    <property type="protein sequence ID" value="ENSPMRP00000036773.1"/>
    <property type="gene ID" value="ENSPMRG00000023682.1"/>
</dbReference>
<protein>
    <submittedName>
        <fullName evidence="1">Uncharacterized protein</fullName>
    </submittedName>
</protein>
<evidence type="ECO:0000313" key="2">
    <source>
        <dbReference type="Proteomes" id="UP000472272"/>
    </source>
</evidence>
<accession>A0A670KHB7</accession>
<evidence type="ECO:0000313" key="1">
    <source>
        <dbReference type="Ensembl" id="ENSPMRP00000036773.1"/>
    </source>
</evidence>
<reference evidence="1 2" key="1">
    <citation type="journal article" date="2019" name="Proc. Natl. Acad. Sci. U.S.A.">
        <title>Regulatory changes in pterin and carotenoid genes underlie balanced color polymorphisms in the wall lizard.</title>
        <authorList>
            <person name="Andrade P."/>
            <person name="Pinho C."/>
            <person name="Perez I de Lanuza G."/>
            <person name="Afonso S."/>
            <person name="Brejcha J."/>
            <person name="Rubin C.J."/>
            <person name="Wallerman O."/>
            <person name="Pereira P."/>
            <person name="Sabatino S.J."/>
            <person name="Bellati A."/>
            <person name="Pellitteri-Rosa D."/>
            <person name="Bosakova Z."/>
            <person name="Bunikis I."/>
            <person name="Carretero M.A."/>
            <person name="Feiner N."/>
            <person name="Marsik P."/>
            <person name="Pauperio F."/>
            <person name="Salvi D."/>
            <person name="Soler L."/>
            <person name="While G.M."/>
            <person name="Uller T."/>
            <person name="Font E."/>
            <person name="Andersson L."/>
            <person name="Carneiro M."/>
        </authorList>
    </citation>
    <scope>NUCLEOTIDE SEQUENCE</scope>
</reference>
<reference evidence="1" key="2">
    <citation type="submission" date="2025-08" db="UniProtKB">
        <authorList>
            <consortium name="Ensembl"/>
        </authorList>
    </citation>
    <scope>IDENTIFICATION</scope>
</reference>
<sequence length="148" mass="16278">QLLCLDPYHLVSGHSFAGPGFSFCHSILLVPPTCIHIVGPPTGLAAASCWGPPCPRVEHVVYRALHLAVIYRLGPLGGTAMGRDHRRADHKGHSARKPDSTDFIGCFPHALGNRRFSSQTSKWLATRGCFFLFCFFQPELAGTQFRSF</sequence>
<dbReference type="Proteomes" id="UP000472272">
    <property type="component" value="Chromosome 17"/>
</dbReference>
<name>A0A670KHB7_PODMU</name>
<dbReference type="GeneTree" id="ENSGT00860000135639"/>
<keyword evidence="2" id="KW-1185">Reference proteome</keyword>
<proteinExistence type="predicted"/>